<keyword evidence="8" id="KW-0456">Lyase</keyword>
<dbReference type="PANTHER" id="PTHR32308">
    <property type="entry name" value="LYASE BETA SUBUNIT, PUTATIVE (AFU_ORTHOLOGUE AFUA_4G13030)-RELATED"/>
    <property type="match status" value="1"/>
</dbReference>
<evidence type="ECO:0000313" key="9">
    <source>
        <dbReference type="Proteomes" id="UP000596427"/>
    </source>
</evidence>
<dbReference type="InterPro" id="IPR005000">
    <property type="entry name" value="Aldolase/citrate-lyase_domain"/>
</dbReference>
<dbReference type="GO" id="GO:0006107">
    <property type="term" value="P:oxaloacetate metabolic process"/>
    <property type="evidence" value="ECO:0007669"/>
    <property type="project" value="TreeGrafter"/>
</dbReference>
<feature type="binding site" evidence="5">
    <location>
        <position position="68"/>
    </location>
    <ligand>
        <name>substrate</name>
    </ligand>
</feature>
<evidence type="ECO:0000256" key="3">
    <source>
        <dbReference type="ARBA" id="ARBA00022723"/>
    </source>
</evidence>
<keyword evidence="4 6" id="KW-0460">Magnesium</keyword>
<feature type="binding site" evidence="6">
    <location>
        <position position="145"/>
    </location>
    <ligand>
        <name>Mg(2+)</name>
        <dbReference type="ChEBI" id="CHEBI:18420"/>
    </ligand>
</feature>
<accession>A0A974PSL3</accession>
<reference evidence="8 9" key="1">
    <citation type="submission" date="2020-10" db="EMBL/GenBank/DDBJ databases">
        <title>Degradation of 1,4-Dioxane by Xanthobacter sp. YN2, via a Novel Group-2 Soluble Di-Iron Monooxygenase.</title>
        <authorList>
            <person name="Ma F."/>
            <person name="Wang Y."/>
            <person name="Yang J."/>
            <person name="Guo H."/>
            <person name="Su D."/>
            <person name="Yu L."/>
        </authorList>
    </citation>
    <scope>NUCLEOTIDE SEQUENCE [LARGE SCALE GENOMIC DNA]</scope>
    <source>
        <strain evidence="8 9">YN2</strain>
    </source>
</reference>
<evidence type="ECO:0000313" key="8">
    <source>
        <dbReference type="EMBL" id="QRG08614.1"/>
    </source>
</evidence>
<comment type="similarity">
    <text evidence="2">Belongs to the HpcH/HpaI aldolase family.</text>
</comment>
<name>A0A974PSL3_9HYPH</name>
<dbReference type="GO" id="GO:0016829">
    <property type="term" value="F:lyase activity"/>
    <property type="evidence" value="ECO:0007669"/>
    <property type="project" value="UniProtKB-KW"/>
</dbReference>
<gene>
    <name evidence="8" type="ORF">EZH22_10190</name>
</gene>
<dbReference type="RefSeq" id="WP_203195524.1">
    <property type="nucleotide sequence ID" value="NZ_CP063362.1"/>
</dbReference>
<keyword evidence="3 6" id="KW-0479">Metal-binding</keyword>
<keyword evidence="9" id="KW-1185">Reference proteome</keyword>
<dbReference type="GO" id="GO:0000287">
    <property type="term" value="F:magnesium ion binding"/>
    <property type="evidence" value="ECO:0007669"/>
    <property type="project" value="TreeGrafter"/>
</dbReference>
<feature type="domain" description="HpcH/HpaI aldolase/citrate lyase" evidence="7">
    <location>
        <begin position="12"/>
        <end position="218"/>
    </location>
</feature>
<dbReference type="Pfam" id="PF03328">
    <property type="entry name" value="HpcH_HpaI"/>
    <property type="match status" value="1"/>
</dbReference>
<dbReference type="AlphaFoldDB" id="A0A974PSL3"/>
<evidence type="ECO:0000259" key="7">
    <source>
        <dbReference type="Pfam" id="PF03328"/>
    </source>
</evidence>
<evidence type="ECO:0000256" key="2">
    <source>
        <dbReference type="ARBA" id="ARBA00005568"/>
    </source>
</evidence>
<feature type="binding site" evidence="5">
    <location>
        <position position="119"/>
    </location>
    <ligand>
        <name>substrate</name>
    </ligand>
</feature>
<dbReference type="Gene3D" id="3.20.20.60">
    <property type="entry name" value="Phosphoenolpyruvate-binding domains"/>
    <property type="match status" value="1"/>
</dbReference>
<evidence type="ECO:0000256" key="1">
    <source>
        <dbReference type="ARBA" id="ARBA00001946"/>
    </source>
</evidence>
<organism evidence="8 9">
    <name type="scientific">Xanthobacter dioxanivorans</name>
    <dbReference type="NCBI Taxonomy" id="2528964"/>
    <lineage>
        <taxon>Bacteria</taxon>
        <taxon>Pseudomonadati</taxon>
        <taxon>Pseudomonadota</taxon>
        <taxon>Alphaproteobacteria</taxon>
        <taxon>Hyphomicrobiales</taxon>
        <taxon>Xanthobacteraceae</taxon>
        <taxon>Xanthobacter</taxon>
    </lineage>
</organism>
<dbReference type="PIRSF" id="PIRSF015582">
    <property type="entry name" value="Cit_lyase_B"/>
    <property type="match status" value="1"/>
</dbReference>
<evidence type="ECO:0000256" key="6">
    <source>
        <dbReference type="PIRSR" id="PIRSR015582-2"/>
    </source>
</evidence>
<feature type="binding site" evidence="6">
    <location>
        <position position="119"/>
    </location>
    <ligand>
        <name>Mg(2+)</name>
        <dbReference type="ChEBI" id="CHEBI:18420"/>
    </ligand>
</feature>
<dbReference type="InterPro" id="IPR011206">
    <property type="entry name" value="Citrate_lyase_beta/mcl1/mcl2"/>
</dbReference>
<dbReference type="KEGG" id="xdi:EZH22_10190"/>
<comment type="cofactor">
    <cofactor evidence="1">
        <name>Mg(2+)</name>
        <dbReference type="ChEBI" id="CHEBI:18420"/>
    </cofactor>
</comment>
<dbReference type="PANTHER" id="PTHR32308:SF10">
    <property type="entry name" value="CITRATE LYASE SUBUNIT BETA"/>
    <property type="match status" value="1"/>
</dbReference>
<sequence length="282" mass="29554">MTDAPPLIGPALLFCPGDRPERFDKALAAADVAVLDLEDGVAAAAKARARVLVADYLLARGPDRLAIRINNPGSAAGQADAAALQAAGAQLLLLPKTEGPEELDAIAGITDCAFIATVETARGFLAVNDIAAHARVVAISWGPYDLAADLGMRTVRTAAGDLLPPLGHARNGLIFAAAAAGKIALDTVTSELNDPAVLERDAGEGALLGFRGKFAIHPAQVPVIRKSYRPHRSEVERSRRMLLAAAGRGAFLFEGEMVDEPMLRRARRIIDTAEAADARHAP</sequence>
<evidence type="ECO:0000256" key="5">
    <source>
        <dbReference type="PIRSR" id="PIRSR015582-1"/>
    </source>
</evidence>
<dbReference type="InterPro" id="IPR040442">
    <property type="entry name" value="Pyrv_kinase-like_dom_sf"/>
</dbReference>
<protein>
    <submittedName>
        <fullName evidence="8">CoA ester lyase</fullName>
    </submittedName>
</protein>
<proteinExistence type="inferred from homology"/>
<dbReference type="EMBL" id="CP063362">
    <property type="protein sequence ID" value="QRG08614.1"/>
    <property type="molecule type" value="Genomic_DNA"/>
</dbReference>
<dbReference type="InterPro" id="IPR015813">
    <property type="entry name" value="Pyrv/PenolPyrv_kinase-like_dom"/>
</dbReference>
<dbReference type="Proteomes" id="UP000596427">
    <property type="component" value="Chromosome"/>
</dbReference>
<evidence type="ECO:0000256" key="4">
    <source>
        <dbReference type="ARBA" id="ARBA00022842"/>
    </source>
</evidence>
<dbReference type="SUPFAM" id="SSF51621">
    <property type="entry name" value="Phosphoenolpyruvate/pyruvate domain"/>
    <property type="match status" value="1"/>
</dbReference>